<dbReference type="InterPro" id="IPR036388">
    <property type="entry name" value="WH-like_DNA-bd_sf"/>
</dbReference>
<evidence type="ECO:0000256" key="2">
    <source>
        <dbReference type="ARBA" id="ARBA00023125"/>
    </source>
</evidence>
<feature type="region of interest" description="Disordered" evidence="4">
    <location>
        <begin position="330"/>
        <end position="400"/>
    </location>
</feature>
<sequence length="400" mass="43455">MLETSGRLLRLLSLLQARRDWPGAALAERLDVSPRTVRRDVDRLRELGYPVRATKGPDGGYRLDAGADVPPLLFDDEQAVAVAIALRTGTLPGVEDAAARALATIRQVMPARLRTRIDALEVTAVPGRRERALPAVRADVLVSVGSAAAERRVLRFDYDGGTGEMLRAPGQEPGEGFRAPRRAEPHHVVTWGGRWYVVAWDLDRDDWRTFRIDRMAPREGVGARFERRALPAPDVATFVAERFTQPVMPVRGTVELELDAAVVAAWAGTDALVEAVSEGRCRLTAGSWSWGGLAGWFGIFDAPFTVVGPDDLRAAVARLAARATAAAAPAAAGRLPQRGAPDERVRAPRRDVARESGPVTTARVDLLPPDPVMFSRSPGREEQTPRHSSSEQMRSGWSPG</sequence>
<dbReference type="PROSITE" id="PS00894">
    <property type="entry name" value="HTH_DEOR_1"/>
    <property type="match status" value="1"/>
</dbReference>
<dbReference type="GO" id="GO:0003677">
    <property type="term" value="F:DNA binding"/>
    <property type="evidence" value="ECO:0007669"/>
    <property type="project" value="UniProtKB-KW"/>
</dbReference>
<keyword evidence="2" id="KW-0238">DNA-binding</keyword>
<dbReference type="Pfam" id="PF25583">
    <property type="entry name" value="WCX"/>
    <property type="match status" value="1"/>
</dbReference>
<dbReference type="InterPro" id="IPR036390">
    <property type="entry name" value="WH_DNA-bd_sf"/>
</dbReference>
<dbReference type="Proteomes" id="UP000037387">
    <property type="component" value="Unassembled WGS sequence"/>
</dbReference>
<dbReference type="Pfam" id="PF08279">
    <property type="entry name" value="HTH_11"/>
    <property type="match status" value="1"/>
</dbReference>
<feature type="compositionally biased region" description="Low complexity" evidence="4">
    <location>
        <begin position="330"/>
        <end position="339"/>
    </location>
</feature>
<organism evidence="6 7">
    <name type="scientific">Cellulosimicrobium cellulans F16</name>
    <dbReference type="NCBI Taxonomy" id="1350482"/>
    <lineage>
        <taxon>Bacteria</taxon>
        <taxon>Bacillati</taxon>
        <taxon>Actinomycetota</taxon>
        <taxon>Actinomycetes</taxon>
        <taxon>Micrococcales</taxon>
        <taxon>Promicromonosporaceae</taxon>
        <taxon>Cellulosimicrobium</taxon>
    </lineage>
</organism>
<dbReference type="Pfam" id="PF13280">
    <property type="entry name" value="WYL"/>
    <property type="match status" value="1"/>
</dbReference>
<evidence type="ECO:0000313" key="6">
    <source>
        <dbReference type="EMBL" id="KON71509.1"/>
    </source>
</evidence>
<feature type="compositionally biased region" description="Basic and acidic residues" evidence="4">
    <location>
        <begin position="378"/>
        <end position="389"/>
    </location>
</feature>
<dbReference type="PANTHER" id="PTHR34580:SF3">
    <property type="entry name" value="PROTEIN PAFB"/>
    <property type="match status" value="1"/>
</dbReference>
<gene>
    <name evidence="6" type="ORF">M768_18260</name>
</gene>
<dbReference type="InterPro" id="IPR026881">
    <property type="entry name" value="WYL_dom"/>
</dbReference>
<comment type="caution">
    <text evidence="6">The sequence shown here is derived from an EMBL/GenBank/DDBJ whole genome shotgun (WGS) entry which is preliminary data.</text>
</comment>
<feature type="domain" description="HTH deoR-type" evidence="5">
    <location>
        <begin position="4"/>
        <end position="59"/>
    </location>
</feature>
<dbReference type="EMBL" id="ATNL01000015">
    <property type="protein sequence ID" value="KON71509.1"/>
    <property type="molecule type" value="Genomic_DNA"/>
</dbReference>
<dbReference type="RefSeq" id="WP_082380111.1">
    <property type="nucleotide sequence ID" value="NZ_KQ435296.1"/>
</dbReference>
<keyword evidence="1" id="KW-0805">Transcription regulation</keyword>
<dbReference type="InterPro" id="IPR001034">
    <property type="entry name" value="DeoR_HTH"/>
</dbReference>
<name>A0A0M0F1T1_CELCE</name>
<proteinExistence type="predicted"/>
<dbReference type="AlphaFoldDB" id="A0A0M0F1T1"/>
<feature type="compositionally biased region" description="Basic and acidic residues" evidence="4">
    <location>
        <begin position="340"/>
        <end position="354"/>
    </location>
</feature>
<protein>
    <recommendedName>
        <fullName evidence="5">HTH deoR-type domain-containing protein</fullName>
    </recommendedName>
</protein>
<reference evidence="6 7" key="1">
    <citation type="journal article" date="2015" name="Sci. Rep.">
        <title>Functional and structural properties of a novel cellulosome-like multienzyme complex: efficient glycoside hydrolysis of water-insoluble 7-xylosyl-10-deacetylpaclitaxel.</title>
        <authorList>
            <person name="Dou T.Y."/>
            <person name="Luan H.W."/>
            <person name="Ge G.B."/>
            <person name="Dong M.M."/>
            <person name="Zou H.F."/>
            <person name="He Y.Q."/>
            <person name="Cui P."/>
            <person name="Wang J.Y."/>
            <person name="Hao D.C."/>
            <person name="Yang S.L."/>
            <person name="Yang L."/>
        </authorList>
    </citation>
    <scope>NUCLEOTIDE SEQUENCE [LARGE SCALE GENOMIC DNA]</scope>
    <source>
        <strain evidence="6 7">F16</strain>
    </source>
</reference>
<dbReference type="InterPro" id="IPR057727">
    <property type="entry name" value="WCX_dom"/>
</dbReference>
<evidence type="ECO:0000256" key="4">
    <source>
        <dbReference type="SAM" id="MobiDB-lite"/>
    </source>
</evidence>
<dbReference type="Gene3D" id="1.10.10.10">
    <property type="entry name" value="Winged helix-like DNA-binding domain superfamily/Winged helix DNA-binding domain"/>
    <property type="match status" value="1"/>
</dbReference>
<dbReference type="PANTHER" id="PTHR34580">
    <property type="match status" value="1"/>
</dbReference>
<dbReference type="PROSITE" id="PS51000">
    <property type="entry name" value="HTH_DEOR_2"/>
    <property type="match status" value="1"/>
</dbReference>
<dbReference type="InterPro" id="IPR013196">
    <property type="entry name" value="HTH_11"/>
</dbReference>
<dbReference type="InterPro" id="IPR051534">
    <property type="entry name" value="CBASS_pafABC_assoc_protein"/>
</dbReference>
<evidence type="ECO:0000313" key="7">
    <source>
        <dbReference type="Proteomes" id="UP000037387"/>
    </source>
</evidence>
<evidence type="ECO:0000256" key="1">
    <source>
        <dbReference type="ARBA" id="ARBA00023015"/>
    </source>
</evidence>
<dbReference type="SUPFAM" id="SSF46785">
    <property type="entry name" value="Winged helix' DNA-binding domain"/>
    <property type="match status" value="1"/>
</dbReference>
<dbReference type="GO" id="GO:0003700">
    <property type="term" value="F:DNA-binding transcription factor activity"/>
    <property type="evidence" value="ECO:0007669"/>
    <property type="project" value="InterPro"/>
</dbReference>
<dbReference type="PATRIC" id="fig|1350482.3.peg.3994"/>
<dbReference type="PROSITE" id="PS52050">
    <property type="entry name" value="WYL"/>
    <property type="match status" value="1"/>
</dbReference>
<evidence type="ECO:0000259" key="5">
    <source>
        <dbReference type="PROSITE" id="PS51000"/>
    </source>
</evidence>
<keyword evidence="3" id="KW-0804">Transcription</keyword>
<evidence type="ECO:0000256" key="3">
    <source>
        <dbReference type="ARBA" id="ARBA00023163"/>
    </source>
</evidence>
<keyword evidence="7" id="KW-1185">Reference proteome</keyword>
<feature type="compositionally biased region" description="Polar residues" evidence="4">
    <location>
        <begin position="390"/>
        <end position="400"/>
    </location>
</feature>
<dbReference type="InterPro" id="IPR018356">
    <property type="entry name" value="Tscrpt_reg_HTH_DeoR_CS"/>
</dbReference>
<accession>A0A0M0F1T1</accession>